<sequence length="176" mass="19319">MPEHVTDEQLIAWQVLADRASGDPWDTVLSSDGVCVSADDGRDGIAGHLLVDDARFIAVSRTAVPALIAAVREARAERDAAVTREKRSLLIARNAVRDARAERDRARRARDVLTAAQQAPIRRADKAIAERDALARRIEAVRGMVAHFEAEFHDGQECPGCMCEQIRDALDGEEEP</sequence>
<reference evidence="2 3" key="1">
    <citation type="submission" date="2024-09" db="EMBL/GenBank/DDBJ databases">
        <authorList>
            <person name="Sun Q."/>
            <person name="Mori K."/>
        </authorList>
    </citation>
    <scope>NUCLEOTIDE SEQUENCE [LARGE SCALE GENOMIC DNA]</scope>
    <source>
        <strain evidence="2 3">CICC 10874</strain>
    </source>
</reference>
<keyword evidence="1" id="KW-0175">Coiled coil</keyword>
<evidence type="ECO:0000256" key="1">
    <source>
        <dbReference type="SAM" id="Coils"/>
    </source>
</evidence>
<dbReference type="RefSeq" id="WP_376979161.1">
    <property type="nucleotide sequence ID" value="NZ_JBHLSV010000005.1"/>
</dbReference>
<evidence type="ECO:0000313" key="3">
    <source>
        <dbReference type="Proteomes" id="UP001589793"/>
    </source>
</evidence>
<accession>A0ABV6RAY0</accession>
<gene>
    <name evidence="2" type="ORF">ACFFF6_06115</name>
</gene>
<feature type="coiled-coil region" evidence="1">
    <location>
        <begin position="89"/>
        <end position="116"/>
    </location>
</feature>
<proteinExistence type="predicted"/>
<comment type="caution">
    <text evidence="2">The sequence shown here is derived from an EMBL/GenBank/DDBJ whole genome shotgun (WGS) entry which is preliminary data.</text>
</comment>
<keyword evidence="3" id="KW-1185">Reference proteome</keyword>
<dbReference type="Proteomes" id="UP001589793">
    <property type="component" value="Unassembled WGS sequence"/>
</dbReference>
<organism evidence="2 3">
    <name type="scientific">Brachybacterium hainanense</name>
    <dbReference type="NCBI Taxonomy" id="1541174"/>
    <lineage>
        <taxon>Bacteria</taxon>
        <taxon>Bacillati</taxon>
        <taxon>Actinomycetota</taxon>
        <taxon>Actinomycetes</taxon>
        <taxon>Micrococcales</taxon>
        <taxon>Dermabacteraceae</taxon>
        <taxon>Brachybacterium</taxon>
    </lineage>
</organism>
<name>A0ABV6RAY0_9MICO</name>
<dbReference type="EMBL" id="JBHLSV010000005">
    <property type="protein sequence ID" value="MFC0673527.1"/>
    <property type="molecule type" value="Genomic_DNA"/>
</dbReference>
<evidence type="ECO:0000313" key="2">
    <source>
        <dbReference type="EMBL" id="MFC0673527.1"/>
    </source>
</evidence>
<protein>
    <submittedName>
        <fullName evidence="2">Uncharacterized protein</fullName>
    </submittedName>
</protein>